<evidence type="ECO:0000313" key="3">
    <source>
        <dbReference type="Proteomes" id="UP000198744"/>
    </source>
</evidence>
<proteinExistence type="predicted"/>
<protein>
    <recommendedName>
        <fullName evidence="1">Large polyvalent protein associated domain-containing protein</fullName>
    </recommendedName>
</protein>
<gene>
    <name evidence="2" type="ORF">SAMN04489760_10110</name>
</gene>
<name>A0A1H7U7K3_9BACT</name>
<keyword evidence="3" id="KW-1185">Reference proteome</keyword>
<evidence type="ECO:0000259" key="1">
    <source>
        <dbReference type="Pfam" id="PF18850"/>
    </source>
</evidence>
<evidence type="ECO:0000313" key="2">
    <source>
        <dbReference type="EMBL" id="SEL92744.1"/>
    </source>
</evidence>
<dbReference type="EMBL" id="FOBS01000001">
    <property type="protein sequence ID" value="SEL92744.1"/>
    <property type="molecule type" value="Genomic_DNA"/>
</dbReference>
<organism evidence="2 3">
    <name type="scientific">Syntrophus gentianae</name>
    <dbReference type="NCBI Taxonomy" id="43775"/>
    <lineage>
        <taxon>Bacteria</taxon>
        <taxon>Pseudomonadati</taxon>
        <taxon>Thermodesulfobacteriota</taxon>
        <taxon>Syntrophia</taxon>
        <taxon>Syntrophales</taxon>
        <taxon>Syntrophaceae</taxon>
        <taxon>Syntrophus</taxon>
    </lineage>
</organism>
<dbReference type="Proteomes" id="UP000198744">
    <property type="component" value="Unassembled WGS sequence"/>
</dbReference>
<sequence length="125" mass="14578">MMEESEFDYYYQYWIEMQRKPLAVGQKIVSGILNGTGEKFGIIFRIKGEQRPESITVLHFFDENRKVSEDLRIGGSAFFDVVWQDGTITSRIPERDLRIHTEVMLIPEIADEEEIEQALKCGFPE</sequence>
<dbReference type="STRING" id="43775.SAMN04489760_10110"/>
<accession>A0A1H7U7K3</accession>
<dbReference type="AlphaFoldDB" id="A0A1H7U7K3"/>
<feature type="domain" description="Large polyvalent protein associated" evidence="1">
    <location>
        <begin position="32"/>
        <end position="119"/>
    </location>
</feature>
<dbReference type="InterPro" id="IPR040631">
    <property type="entry name" value="LPD30"/>
</dbReference>
<reference evidence="2 3" key="1">
    <citation type="submission" date="2016-10" db="EMBL/GenBank/DDBJ databases">
        <authorList>
            <person name="de Groot N.N."/>
        </authorList>
    </citation>
    <scope>NUCLEOTIDE SEQUENCE [LARGE SCALE GENOMIC DNA]</scope>
    <source>
        <strain evidence="2 3">DSM 8423</strain>
    </source>
</reference>
<dbReference type="Pfam" id="PF18850">
    <property type="entry name" value="LPD30"/>
    <property type="match status" value="1"/>
</dbReference>